<evidence type="ECO:0000313" key="2">
    <source>
        <dbReference type="EMBL" id="KAF6790294.1"/>
    </source>
</evidence>
<dbReference type="AlphaFoldDB" id="A0A8H6IPD7"/>
<dbReference type="Proteomes" id="UP000652219">
    <property type="component" value="Unassembled WGS sequence"/>
</dbReference>
<organism evidence="2 3">
    <name type="scientific">Colletotrichum sojae</name>
    <dbReference type="NCBI Taxonomy" id="2175907"/>
    <lineage>
        <taxon>Eukaryota</taxon>
        <taxon>Fungi</taxon>
        <taxon>Dikarya</taxon>
        <taxon>Ascomycota</taxon>
        <taxon>Pezizomycotina</taxon>
        <taxon>Sordariomycetes</taxon>
        <taxon>Hypocreomycetidae</taxon>
        <taxon>Glomerellales</taxon>
        <taxon>Glomerellaceae</taxon>
        <taxon>Colletotrichum</taxon>
        <taxon>Colletotrichum orchidearum species complex</taxon>
    </lineage>
</organism>
<dbReference type="EMBL" id="WIGN01000509">
    <property type="protein sequence ID" value="KAF6790294.1"/>
    <property type="molecule type" value="Genomic_DNA"/>
</dbReference>
<comment type="caution">
    <text evidence="2">The sequence shown here is derived from an EMBL/GenBank/DDBJ whole genome shotgun (WGS) entry which is preliminary data.</text>
</comment>
<keyword evidence="3" id="KW-1185">Reference proteome</keyword>
<name>A0A8H6IPD7_9PEZI</name>
<sequence length="649" mass="72658">MSGMEGLGATASVAQLVELCVKCGQTTARIIRSYRGAPKEIKEVAIKVETLKFRIEQVQGITDDLSGTELDDLLPEIHRDILLEQLQAHHQALLVIAGLSNGVGGQTKGARLQWALVDKRKTGRIMRDLAEVHATLDQILGIVSFDPGVAGQRITGQKSVVGDENGYKQPVRDYVDDLLMLWDQEPNQTLHNSSWAFGATVADDDKGNTPRSTEPCYSGRLSVTFTPYHRDFRASLRVKFFLLNERIFNFELGLRQAIAAESIPDILFSTEVCEANIDPVAEDENPDVYFRGHIPCGNRVDIASVAYEHCWKYSWTGPKEFGSLCDVVLSGVNITHWYLFADKACEMARSSFESSIFDGISSWANYWRKYSIRRKHRRKWNFQSAVTGGRHLLLHGADPSEITIVLGLSPESGYLRAHEVCKEWGLPQVEEPISPGSEGLRETAPPGVCAHPREHIRWSEDGLVWTTKYDDTSIRNGSIGGLKRPRTGDTTIEQSDRNNFDGSDGVAIDTLEDNHSGAESGLFASIVSTEEGRRQIRRVPLVKAYCCALQLAGYRAEMDDEGDIWYEDDDGDQYWDAAEHLEDLDRAGPFGGTCDICRDPVKYGLGYILDKCEDGLVEYQRGRQKFVDRGVLKEKEYVWPSWTRRGGRV</sequence>
<evidence type="ECO:0000313" key="3">
    <source>
        <dbReference type="Proteomes" id="UP000652219"/>
    </source>
</evidence>
<reference evidence="2 3" key="1">
    <citation type="journal article" date="2020" name="Phytopathology">
        <title>Genome Sequence Resources of Colletotrichum truncatum, C. plurivorum, C. musicola, and C. sojae: Four Species Pathogenic to Soybean (Glycine max).</title>
        <authorList>
            <person name="Rogerio F."/>
            <person name="Boufleur T.R."/>
            <person name="Ciampi-Guillardi M."/>
            <person name="Sukno S.A."/>
            <person name="Thon M.R."/>
            <person name="Massola Junior N.S."/>
            <person name="Baroncelli R."/>
        </authorList>
    </citation>
    <scope>NUCLEOTIDE SEQUENCE [LARGE SCALE GENOMIC DNA]</scope>
    <source>
        <strain evidence="2 3">LFN0009</strain>
    </source>
</reference>
<protein>
    <submittedName>
        <fullName evidence="2">Uncharacterized protein</fullName>
    </submittedName>
</protein>
<feature type="region of interest" description="Disordered" evidence="1">
    <location>
        <begin position="476"/>
        <end position="503"/>
    </location>
</feature>
<gene>
    <name evidence="2" type="ORF">CSOJ01_14618</name>
</gene>
<evidence type="ECO:0000256" key="1">
    <source>
        <dbReference type="SAM" id="MobiDB-lite"/>
    </source>
</evidence>
<accession>A0A8H6IPD7</accession>
<proteinExistence type="predicted"/>